<evidence type="ECO:0000313" key="1">
    <source>
        <dbReference type="EMBL" id="KKL04322.1"/>
    </source>
</evidence>
<accession>A0A0F9ARR6</accession>
<dbReference type="EMBL" id="LAZR01044572">
    <property type="protein sequence ID" value="KKL04322.1"/>
    <property type="molecule type" value="Genomic_DNA"/>
</dbReference>
<dbReference type="NCBIfam" id="TIGR03523">
    <property type="entry name" value="GldN"/>
    <property type="match status" value="1"/>
</dbReference>
<dbReference type="InterPro" id="IPR019847">
    <property type="entry name" value="Gliding_motility_assoc_GldN"/>
</dbReference>
<organism evidence="1">
    <name type="scientific">marine sediment metagenome</name>
    <dbReference type="NCBI Taxonomy" id="412755"/>
    <lineage>
        <taxon>unclassified sequences</taxon>
        <taxon>metagenomes</taxon>
        <taxon>ecological metagenomes</taxon>
    </lineage>
</organism>
<proteinExistence type="predicted"/>
<protein>
    <recommendedName>
        <fullName evidence="2">Gliding motility protein GldN</fullName>
    </recommendedName>
</protein>
<dbReference type="Pfam" id="PF19841">
    <property type="entry name" value="GldN"/>
    <property type="match status" value="1"/>
</dbReference>
<sequence>MMNIKRLYIFFSLFLLGGVVFAQNNILNAKAPDEMYEKTEGQKLLDNDEPMEYGYVDSRDVLWGRNVWEVVDLDERVNFPLYYPIDTNNIGADRRSLYDVLVTAAKKGKIDLYSDSYFNRKITLDDVSAAMSKVDTTDLGIEQINAGEELDAQYIDRRDISAADIEQYYIRGYWYFDKRQGELKYRMIGIAPVAPDVNFIDQDNPVLVPLFWVWFPKARNVLHEAKVFNPQNSAQPLSYDHLLNSRRFSGMIYQIDNIQGDREVKEYIAENSMMQLLESQRLQDEIRNMESDMWSY</sequence>
<dbReference type="AlphaFoldDB" id="A0A0F9ARR6"/>
<reference evidence="1" key="1">
    <citation type="journal article" date="2015" name="Nature">
        <title>Complex archaea that bridge the gap between prokaryotes and eukaryotes.</title>
        <authorList>
            <person name="Spang A."/>
            <person name="Saw J.H."/>
            <person name="Jorgensen S.L."/>
            <person name="Zaremba-Niedzwiedzka K."/>
            <person name="Martijn J."/>
            <person name="Lind A.E."/>
            <person name="van Eijk R."/>
            <person name="Schleper C."/>
            <person name="Guy L."/>
            <person name="Ettema T.J."/>
        </authorList>
    </citation>
    <scope>NUCLEOTIDE SEQUENCE</scope>
</reference>
<evidence type="ECO:0008006" key="2">
    <source>
        <dbReference type="Google" id="ProtNLM"/>
    </source>
</evidence>
<comment type="caution">
    <text evidence="1">The sequence shown here is derived from an EMBL/GenBank/DDBJ whole genome shotgun (WGS) entry which is preliminary data.</text>
</comment>
<gene>
    <name evidence="1" type="ORF">LCGC14_2617220</name>
</gene>
<name>A0A0F9ARR6_9ZZZZ</name>